<dbReference type="RefSeq" id="WP_242148646.1">
    <property type="nucleotide sequence ID" value="NZ_CP093379.1"/>
</dbReference>
<dbReference type="Proteomes" id="UP000829542">
    <property type="component" value="Chromosome"/>
</dbReference>
<reference evidence="1 2" key="1">
    <citation type="submission" date="2022-03" db="EMBL/GenBank/DDBJ databases">
        <title>Ignatzschineria rhizosphaerae HR5S32.</title>
        <authorList>
            <person name="Sun J.Q."/>
            <person name="Feng J.Y."/>
        </authorList>
    </citation>
    <scope>NUCLEOTIDE SEQUENCE [LARGE SCALE GENOMIC DNA]</scope>
    <source>
        <strain evidence="1 2">HR5S32</strain>
    </source>
</reference>
<accession>A0ABY3WZ46</accession>
<sequence>MPNWNSGTLKIRGQKDNVISTLKEFAPFIDVDVDDEMGIISLFSNENKHIFCGVRRAYCQQQVADEVYFDSDEEVLVVFSCVEIAWSLLPEHGWLDVSKKHQIDFRWHGFERGMQFQQDIEICKGELIKSIEITYDDYKWDCPFPNHGG</sequence>
<keyword evidence="2" id="KW-1185">Reference proteome</keyword>
<organism evidence="1 2">
    <name type="scientific">Ignatzschineria rhizosphaerae</name>
    <dbReference type="NCBI Taxonomy" id="2923279"/>
    <lineage>
        <taxon>Bacteria</taxon>
        <taxon>Pseudomonadati</taxon>
        <taxon>Pseudomonadota</taxon>
        <taxon>Gammaproteobacteria</taxon>
        <taxon>Cardiobacteriales</taxon>
        <taxon>Ignatzschineriaceae</taxon>
        <taxon>Ignatzschineria</taxon>
    </lineage>
</organism>
<gene>
    <name evidence="1" type="ORF">MMG00_11985</name>
</gene>
<proteinExistence type="predicted"/>
<name>A0ABY3WZ46_9GAMM</name>
<evidence type="ECO:0000313" key="1">
    <source>
        <dbReference type="EMBL" id="UNM95904.1"/>
    </source>
</evidence>
<protein>
    <submittedName>
        <fullName evidence="1">Uncharacterized protein</fullName>
    </submittedName>
</protein>
<evidence type="ECO:0000313" key="2">
    <source>
        <dbReference type="Proteomes" id="UP000829542"/>
    </source>
</evidence>
<dbReference type="EMBL" id="CP093379">
    <property type="protein sequence ID" value="UNM95904.1"/>
    <property type="molecule type" value="Genomic_DNA"/>
</dbReference>